<proteinExistence type="predicted"/>
<evidence type="ECO:0000256" key="4">
    <source>
        <dbReference type="ARBA" id="ARBA00023002"/>
    </source>
</evidence>
<gene>
    <name evidence="6" type="ORF">EZE20_13530</name>
</gene>
<dbReference type="Gene3D" id="2.60.120.620">
    <property type="entry name" value="q2cbj1_9rhob like domain"/>
    <property type="match status" value="1"/>
</dbReference>
<dbReference type="InterPro" id="IPR044862">
    <property type="entry name" value="Pro_4_hyd_alph_FE2OG_OXY"/>
</dbReference>
<dbReference type="AlphaFoldDB" id="A0A4R4K972"/>
<dbReference type="GO" id="GO:0031543">
    <property type="term" value="F:peptidyl-proline dioxygenase activity"/>
    <property type="evidence" value="ECO:0007669"/>
    <property type="project" value="TreeGrafter"/>
</dbReference>
<dbReference type="InterPro" id="IPR051559">
    <property type="entry name" value="HIF_prolyl_hydroxylases"/>
</dbReference>
<feature type="domain" description="Prolyl 4-hydroxylase alpha subunit" evidence="5">
    <location>
        <begin position="14"/>
        <end position="196"/>
    </location>
</feature>
<accession>A0A4R4K972</accession>
<dbReference type="PANTHER" id="PTHR12907:SF26">
    <property type="entry name" value="HIF PROLYL HYDROXYLASE, ISOFORM C"/>
    <property type="match status" value="1"/>
</dbReference>
<evidence type="ECO:0000256" key="3">
    <source>
        <dbReference type="ARBA" id="ARBA00022964"/>
    </source>
</evidence>
<dbReference type="InterPro" id="IPR006620">
    <property type="entry name" value="Pro_4_hyd_alph"/>
</dbReference>
<dbReference type="OrthoDB" id="9783171at2"/>
<name>A0A4R4K972_9BACT</name>
<evidence type="ECO:0000256" key="1">
    <source>
        <dbReference type="ARBA" id="ARBA00001961"/>
    </source>
</evidence>
<dbReference type="EMBL" id="SMJU01000008">
    <property type="protein sequence ID" value="TDB64230.1"/>
    <property type="molecule type" value="Genomic_DNA"/>
</dbReference>
<keyword evidence="3" id="KW-0223">Dioxygenase</keyword>
<evidence type="ECO:0000259" key="5">
    <source>
        <dbReference type="SMART" id="SM00702"/>
    </source>
</evidence>
<keyword evidence="2" id="KW-0847">Vitamin C</keyword>
<dbReference type="PANTHER" id="PTHR12907">
    <property type="entry name" value="EGL NINE HOMOLOG-RELATED"/>
    <property type="match status" value="1"/>
</dbReference>
<dbReference type="GO" id="GO:0031418">
    <property type="term" value="F:L-ascorbic acid binding"/>
    <property type="evidence" value="ECO:0007669"/>
    <property type="project" value="UniProtKB-KW"/>
</dbReference>
<evidence type="ECO:0000313" key="7">
    <source>
        <dbReference type="Proteomes" id="UP000295706"/>
    </source>
</evidence>
<evidence type="ECO:0000313" key="6">
    <source>
        <dbReference type="EMBL" id="TDB64230.1"/>
    </source>
</evidence>
<protein>
    <submittedName>
        <fullName evidence="6">Oxidoreductase</fullName>
    </submittedName>
</protein>
<dbReference type="GO" id="GO:0071456">
    <property type="term" value="P:cellular response to hypoxia"/>
    <property type="evidence" value="ECO:0007669"/>
    <property type="project" value="TreeGrafter"/>
</dbReference>
<dbReference type="Pfam" id="PF13640">
    <property type="entry name" value="2OG-FeII_Oxy_3"/>
    <property type="match status" value="1"/>
</dbReference>
<dbReference type="GO" id="GO:0008198">
    <property type="term" value="F:ferrous iron binding"/>
    <property type="evidence" value="ECO:0007669"/>
    <property type="project" value="TreeGrafter"/>
</dbReference>
<dbReference type="Proteomes" id="UP000295706">
    <property type="component" value="Unassembled WGS sequence"/>
</dbReference>
<comment type="caution">
    <text evidence="6">The sequence shown here is derived from an EMBL/GenBank/DDBJ whole genome shotgun (WGS) entry which is preliminary data.</text>
</comment>
<comment type="cofactor">
    <cofactor evidence="1">
        <name>L-ascorbate</name>
        <dbReference type="ChEBI" id="CHEBI:38290"/>
    </cofactor>
</comment>
<evidence type="ECO:0000256" key="2">
    <source>
        <dbReference type="ARBA" id="ARBA00022896"/>
    </source>
</evidence>
<keyword evidence="4" id="KW-0560">Oxidoreductase</keyword>
<reference evidence="6 7" key="1">
    <citation type="submission" date="2019-02" db="EMBL/GenBank/DDBJ databases">
        <title>Arundinibacter roseus gen. nov., sp. nov., a new member of the family Cytophagaceae.</title>
        <authorList>
            <person name="Szuroczki S."/>
            <person name="Khayer B."/>
            <person name="Sproer C."/>
            <person name="Toumi M."/>
            <person name="Szabo A."/>
            <person name="Felfoldi T."/>
            <person name="Schumann P."/>
            <person name="Toth E."/>
        </authorList>
    </citation>
    <scope>NUCLEOTIDE SEQUENCE [LARGE SCALE GENOMIC DNA]</scope>
    <source>
        <strain evidence="6 7">DMA-k-7a</strain>
    </source>
</reference>
<dbReference type="SMART" id="SM00702">
    <property type="entry name" value="P4Hc"/>
    <property type="match status" value="1"/>
</dbReference>
<organism evidence="6 7">
    <name type="scientific">Arundinibacter roseus</name>
    <dbReference type="NCBI Taxonomy" id="2070510"/>
    <lineage>
        <taxon>Bacteria</taxon>
        <taxon>Pseudomonadati</taxon>
        <taxon>Bacteroidota</taxon>
        <taxon>Cytophagia</taxon>
        <taxon>Cytophagales</taxon>
        <taxon>Spirosomataceae</taxon>
        <taxon>Arundinibacter</taxon>
    </lineage>
</organism>
<keyword evidence="7" id="KW-1185">Reference proteome</keyword>
<sequence>MESEFEKIIDGILTQGYGFSDAIVTPDDVLALNEAFDFRKSTGQFASAAVGQQAGKQVLTEIRGDQICWLPEEGIFPGEALYVSKIQALIEYFNRTCFLGLQDAELHYAEYPVGAFYKRHLDRFRTDSRRKLSVICYLNQQWEPTDGGQLILFPNPARIESILPLGGRLVCFESDVLEHEVLQAQRPRRSLTGWLRTR</sequence>